<dbReference type="Pfam" id="PF00005">
    <property type="entry name" value="ABC_tran"/>
    <property type="match status" value="1"/>
</dbReference>
<dbReference type="InterPro" id="IPR050319">
    <property type="entry name" value="ABC_transp_ATP-bind"/>
</dbReference>
<evidence type="ECO:0000256" key="2">
    <source>
        <dbReference type="ARBA" id="ARBA00022448"/>
    </source>
</evidence>
<evidence type="ECO:0000256" key="3">
    <source>
        <dbReference type="ARBA" id="ARBA00022475"/>
    </source>
</evidence>
<dbReference type="InterPro" id="IPR027417">
    <property type="entry name" value="P-loop_NTPase"/>
</dbReference>
<keyword evidence="6 8" id="KW-0067">ATP-binding</keyword>
<sequence>MLGLVGESGCGKSAILRCVAGLYQDWTGEIALAGAQVGREIDRARSRLVQMVFQDPFGSLHPPRVLLLDEPTSALNVSVQAEILNLRSDLRQKEGLTSLMVTHDLGVVVHLRDRVAVRLQGEIVETRGASDLATAGLAHPYSKRLVDSSRRMSHV</sequence>
<dbReference type="InterPro" id="IPR003593">
    <property type="entry name" value="AAA+_ATPase"/>
</dbReference>
<dbReference type="EMBL" id="CADIKK010000016">
    <property type="protein sequence ID" value="CAB3792762.1"/>
    <property type="molecule type" value="Genomic_DNA"/>
</dbReference>
<evidence type="ECO:0000313" key="9">
    <source>
        <dbReference type="Proteomes" id="UP000494365"/>
    </source>
</evidence>
<dbReference type="PANTHER" id="PTHR43776">
    <property type="entry name" value="TRANSPORT ATP-BINDING PROTEIN"/>
    <property type="match status" value="1"/>
</dbReference>
<proteinExistence type="inferred from homology"/>
<evidence type="ECO:0000313" key="8">
    <source>
        <dbReference type="EMBL" id="CAB3792762.1"/>
    </source>
</evidence>
<protein>
    <submittedName>
        <fullName evidence="8">Vitamin B12 import ATP-binding protein BtuD</fullName>
    </submittedName>
</protein>
<keyword evidence="5" id="KW-0547">Nucleotide-binding</keyword>
<evidence type="ECO:0000259" key="7">
    <source>
        <dbReference type="SMART" id="SM00382"/>
    </source>
</evidence>
<dbReference type="GO" id="GO:0055085">
    <property type="term" value="P:transmembrane transport"/>
    <property type="evidence" value="ECO:0007669"/>
    <property type="project" value="UniProtKB-ARBA"/>
</dbReference>
<comment type="similarity">
    <text evidence="1">Belongs to the ABC transporter superfamily.</text>
</comment>
<dbReference type="SUPFAM" id="SSF52540">
    <property type="entry name" value="P-loop containing nucleoside triphosphate hydrolases"/>
    <property type="match status" value="1"/>
</dbReference>
<keyword evidence="3" id="KW-1003">Cell membrane</keyword>
<dbReference type="InterPro" id="IPR003439">
    <property type="entry name" value="ABC_transporter-like_ATP-bd"/>
</dbReference>
<keyword evidence="9" id="KW-1185">Reference proteome</keyword>
<reference evidence="8 9" key="1">
    <citation type="submission" date="2020-04" db="EMBL/GenBank/DDBJ databases">
        <authorList>
            <person name="De Canck E."/>
        </authorList>
    </citation>
    <scope>NUCLEOTIDE SEQUENCE [LARGE SCALE GENOMIC DNA]</scope>
    <source>
        <strain evidence="8 9">LMG 28614</strain>
    </source>
</reference>
<accession>A0A6S7B9J2</accession>
<evidence type="ECO:0000256" key="1">
    <source>
        <dbReference type="ARBA" id="ARBA00005417"/>
    </source>
</evidence>
<evidence type="ECO:0000256" key="6">
    <source>
        <dbReference type="ARBA" id="ARBA00022840"/>
    </source>
</evidence>
<keyword evidence="4" id="KW-0472">Membrane</keyword>
<evidence type="ECO:0000256" key="5">
    <source>
        <dbReference type="ARBA" id="ARBA00022741"/>
    </source>
</evidence>
<keyword evidence="2" id="KW-0813">Transport</keyword>
<dbReference type="AlphaFoldDB" id="A0A6S7B9J2"/>
<evidence type="ECO:0000256" key="4">
    <source>
        <dbReference type="ARBA" id="ARBA00022519"/>
    </source>
</evidence>
<dbReference type="GO" id="GO:0005524">
    <property type="term" value="F:ATP binding"/>
    <property type="evidence" value="ECO:0007669"/>
    <property type="project" value="UniProtKB-KW"/>
</dbReference>
<gene>
    <name evidence="8" type="primary">btuD_9</name>
    <name evidence="8" type="ORF">LMG28614_03567</name>
</gene>
<dbReference type="GO" id="GO:0016887">
    <property type="term" value="F:ATP hydrolysis activity"/>
    <property type="evidence" value="ECO:0007669"/>
    <property type="project" value="InterPro"/>
</dbReference>
<dbReference type="PANTHER" id="PTHR43776:SF7">
    <property type="entry name" value="D,D-DIPEPTIDE TRANSPORT ATP-BINDING PROTEIN DDPF-RELATED"/>
    <property type="match status" value="1"/>
</dbReference>
<name>A0A6S7B9J2_9BURK</name>
<dbReference type="RefSeq" id="WP_281363655.1">
    <property type="nucleotide sequence ID" value="NZ_CADIKK010000016.1"/>
</dbReference>
<dbReference type="Gene3D" id="3.40.50.300">
    <property type="entry name" value="P-loop containing nucleotide triphosphate hydrolases"/>
    <property type="match status" value="2"/>
</dbReference>
<keyword evidence="4" id="KW-0997">Cell inner membrane</keyword>
<feature type="domain" description="AAA+ ATPase" evidence="7">
    <location>
        <begin position="1"/>
        <end position="122"/>
    </location>
</feature>
<dbReference type="Proteomes" id="UP000494365">
    <property type="component" value="Unassembled WGS sequence"/>
</dbReference>
<dbReference type="SMART" id="SM00382">
    <property type="entry name" value="AAA"/>
    <property type="match status" value="1"/>
</dbReference>
<organism evidence="8 9">
    <name type="scientific">Paraburkholderia ultramafica</name>
    <dbReference type="NCBI Taxonomy" id="1544867"/>
    <lineage>
        <taxon>Bacteria</taxon>
        <taxon>Pseudomonadati</taxon>
        <taxon>Pseudomonadota</taxon>
        <taxon>Betaproteobacteria</taxon>
        <taxon>Burkholderiales</taxon>
        <taxon>Burkholderiaceae</taxon>
        <taxon>Paraburkholderia</taxon>
    </lineage>
</organism>